<dbReference type="OrthoDB" id="9768177at2"/>
<proteinExistence type="inferred from homology"/>
<comment type="caution">
    <text evidence="12">The sequence shown here is derived from an EMBL/GenBank/DDBJ whole genome shotgun (WGS) entry which is preliminary data.</text>
</comment>
<evidence type="ECO:0000256" key="3">
    <source>
        <dbReference type="ARBA" id="ARBA00022452"/>
    </source>
</evidence>
<keyword evidence="13" id="KW-1185">Reference proteome</keyword>
<evidence type="ECO:0000313" key="12">
    <source>
        <dbReference type="EMBL" id="RXK83621.1"/>
    </source>
</evidence>
<keyword evidence="3 8" id="KW-1134">Transmembrane beta strand</keyword>
<name>A0A4Q1D7A5_9BACT</name>
<accession>A0A4Q1D7A5</accession>
<dbReference type="NCBIfam" id="TIGR04056">
    <property type="entry name" value="OMP_RagA_SusC"/>
    <property type="match status" value="1"/>
</dbReference>
<gene>
    <name evidence="12" type="ORF">ESB13_16165</name>
</gene>
<dbReference type="Pfam" id="PF00593">
    <property type="entry name" value="TonB_dep_Rec_b-barrel"/>
    <property type="match status" value="1"/>
</dbReference>
<protein>
    <submittedName>
        <fullName evidence="12">SusC/RagA family TonB-linked outer membrane protein</fullName>
    </submittedName>
</protein>
<keyword evidence="6 8" id="KW-0472">Membrane</keyword>
<evidence type="ECO:0000256" key="9">
    <source>
        <dbReference type="RuleBase" id="RU003357"/>
    </source>
</evidence>
<evidence type="ECO:0000256" key="8">
    <source>
        <dbReference type="PROSITE-ProRule" id="PRU01360"/>
    </source>
</evidence>
<dbReference type="Pfam" id="PF07715">
    <property type="entry name" value="Plug"/>
    <property type="match status" value="1"/>
</dbReference>
<dbReference type="NCBIfam" id="TIGR04057">
    <property type="entry name" value="SusC_RagA_signa"/>
    <property type="match status" value="1"/>
</dbReference>
<keyword evidence="2 8" id="KW-0813">Transport</keyword>
<evidence type="ECO:0000256" key="7">
    <source>
        <dbReference type="ARBA" id="ARBA00023237"/>
    </source>
</evidence>
<dbReference type="EMBL" id="SDHZ01000002">
    <property type="protein sequence ID" value="RXK83621.1"/>
    <property type="molecule type" value="Genomic_DNA"/>
</dbReference>
<evidence type="ECO:0000259" key="11">
    <source>
        <dbReference type="Pfam" id="PF07715"/>
    </source>
</evidence>
<evidence type="ECO:0000313" key="13">
    <source>
        <dbReference type="Proteomes" id="UP000290545"/>
    </source>
</evidence>
<sequence length="1106" mass="122539">MLLRALCNARLLWHVLLNNSMLRIMRLTVFIQLVVCLTASARVNSQKLTMSENNVPIEKVFRIIEDQTGYVFFYEYALLGKAKKVSINVKDAYLSEVLQLCFKDQPLNYKVVDKTVVIKSKAAAAIAIVEQAAATPPPVQDVSGIITDEDGNPLPNVAVKVKGTEKGASTDKNGHFMIRGIDQNAILVISYVGYETTEKALQGARALAIQMKPVINELNQTVVIGYGTTTKRKSTGSIASITSEEISKQPIANPLNALQGRVAGAIVTQSNGLPGARVTIQIRGNTSLDQTGAGNQPLYLVDGVPFNMYDNSVPVTNDLNSRGNFAAAGGLSPFSIINPAEIERIDILKDADATAIYGTRGANGVVLITTKKGKAGKTKLSLNLYQGQGKVGHFIPMMNTQQYLQLRKEAFANDGVTPTATNAPDLVTWDQNAYTDWQDRYLGGTASTTDVQATVSGGDQRTRFLLNAGYHRETPVFPGSYDDKRISTRMNVEHSSLDRRFNANVSINYAFNNTNLLSRDLSTLYNLPTNMPLFNADGTLSWNANFNNPESNLLVKYFGKTHNLMTNTMLRYTILPGLDIKTSFGFNKIQLNQNVQEPAGSKNPLTTTVNNSAAFTTIDQQSYILEPQITYNRSISRGKLSALLGSTFQNSLNTSQRNSASNYSSPALLGGLSGAGAYGTPSYGYTQYRYTSVFGRLNYDWESKYFLNAVLRRDGSSRFGSDRKFGNFWSIGGAWAFSKEKFADNWRFMSFGKLRASYGVTGNDQIQDYQYQAFYNSAGTYQGGSALAPDKIDNPTLQWQTTRKLEFGLDMAFLKDRVQVTANYYRNTTPNQLGYLQLSPQAGFNSYSSNFDAVIRNNGFELEVNAVIIDKKDFRWNTAFNITVPKTILVSASPSYYYYNQSVIGQPLGAVFRYTYQGVDVATGKPLYKDVAKDSLTFTPNFSTDRAYIGYTAPKYYGGINNSFSYKQFELSFFFQFTKQDGNIWPTSAPGVLSSGNQTTYWLDRWTQGNHNAALPRATSTTTIYSAYSSSNAAWGDNSFLRLRTANLSYNFPSALTSKWKIESMRLYLQGQNLWWTSKNKYVYDPETGTSMPPLRVITAGINVTF</sequence>
<dbReference type="Proteomes" id="UP000290545">
    <property type="component" value="Unassembled WGS sequence"/>
</dbReference>
<keyword evidence="7 8" id="KW-0998">Cell outer membrane</keyword>
<evidence type="ECO:0000256" key="6">
    <source>
        <dbReference type="ARBA" id="ARBA00023136"/>
    </source>
</evidence>
<feature type="domain" description="TonB-dependent receptor-like beta-barrel" evidence="10">
    <location>
        <begin position="521"/>
        <end position="1074"/>
    </location>
</feature>
<dbReference type="InterPro" id="IPR008969">
    <property type="entry name" value="CarboxyPept-like_regulatory"/>
</dbReference>
<feature type="domain" description="TonB-dependent receptor plug" evidence="11">
    <location>
        <begin position="231"/>
        <end position="365"/>
    </location>
</feature>
<dbReference type="InterPro" id="IPR023996">
    <property type="entry name" value="TonB-dep_OMP_SusC/RagA"/>
</dbReference>
<reference evidence="12 13" key="1">
    <citation type="submission" date="2019-01" db="EMBL/GenBank/DDBJ databases">
        <title>Filimonas sp. strain TTM-71.</title>
        <authorList>
            <person name="Chen W.-M."/>
        </authorList>
    </citation>
    <scope>NUCLEOTIDE SEQUENCE [LARGE SCALE GENOMIC DNA]</scope>
    <source>
        <strain evidence="12 13">TTM-71</strain>
    </source>
</reference>
<evidence type="ECO:0000256" key="1">
    <source>
        <dbReference type="ARBA" id="ARBA00004571"/>
    </source>
</evidence>
<dbReference type="AlphaFoldDB" id="A0A4Q1D7A5"/>
<evidence type="ECO:0000259" key="10">
    <source>
        <dbReference type="Pfam" id="PF00593"/>
    </source>
</evidence>
<dbReference type="PROSITE" id="PS52016">
    <property type="entry name" value="TONB_DEPENDENT_REC_3"/>
    <property type="match status" value="1"/>
</dbReference>
<dbReference type="Gene3D" id="2.60.40.1120">
    <property type="entry name" value="Carboxypeptidase-like, regulatory domain"/>
    <property type="match status" value="1"/>
</dbReference>
<dbReference type="Gene3D" id="2.40.170.20">
    <property type="entry name" value="TonB-dependent receptor, beta-barrel domain"/>
    <property type="match status" value="1"/>
</dbReference>
<dbReference type="Gene3D" id="2.170.130.10">
    <property type="entry name" value="TonB-dependent receptor, plug domain"/>
    <property type="match status" value="1"/>
</dbReference>
<dbReference type="InterPro" id="IPR037066">
    <property type="entry name" value="Plug_dom_sf"/>
</dbReference>
<keyword evidence="4 8" id="KW-0812">Transmembrane</keyword>
<dbReference type="SUPFAM" id="SSF56935">
    <property type="entry name" value="Porins"/>
    <property type="match status" value="1"/>
</dbReference>
<keyword evidence="5 9" id="KW-0798">TonB box</keyword>
<evidence type="ECO:0000256" key="4">
    <source>
        <dbReference type="ARBA" id="ARBA00022692"/>
    </source>
</evidence>
<organism evidence="12 13">
    <name type="scientific">Filimonas effusa</name>
    <dbReference type="NCBI Taxonomy" id="2508721"/>
    <lineage>
        <taxon>Bacteria</taxon>
        <taxon>Pseudomonadati</taxon>
        <taxon>Bacteroidota</taxon>
        <taxon>Chitinophagia</taxon>
        <taxon>Chitinophagales</taxon>
        <taxon>Chitinophagaceae</taxon>
        <taxon>Filimonas</taxon>
    </lineage>
</organism>
<dbReference type="InterPro" id="IPR012910">
    <property type="entry name" value="Plug_dom"/>
</dbReference>
<dbReference type="InterPro" id="IPR023997">
    <property type="entry name" value="TonB-dep_OMP_SusC/RagA_CS"/>
</dbReference>
<comment type="subcellular location">
    <subcellularLocation>
        <location evidence="1 8">Cell outer membrane</location>
        <topology evidence="1 8">Multi-pass membrane protein</topology>
    </subcellularLocation>
</comment>
<evidence type="ECO:0000256" key="2">
    <source>
        <dbReference type="ARBA" id="ARBA00022448"/>
    </source>
</evidence>
<dbReference type="GO" id="GO:0009279">
    <property type="term" value="C:cell outer membrane"/>
    <property type="evidence" value="ECO:0007669"/>
    <property type="project" value="UniProtKB-SubCell"/>
</dbReference>
<dbReference type="InterPro" id="IPR000531">
    <property type="entry name" value="Beta-barrel_TonB"/>
</dbReference>
<dbReference type="Pfam" id="PF13715">
    <property type="entry name" value="CarbopepD_reg_2"/>
    <property type="match status" value="1"/>
</dbReference>
<dbReference type="InterPro" id="IPR036942">
    <property type="entry name" value="Beta-barrel_TonB_sf"/>
</dbReference>
<comment type="similarity">
    <text evidence="8 9">Belongs to the TonB-dependent receptor family.</text>
</comment>
<evidence type="ECO:0000256" key="5">
    <source>
        <dbReference type="ARBA" id="ARBA00023077"/>
    </source>
</evidence>
<dbReference type="SUPFAM" id="SSF49464">
    <property type="entry name" value="Carboxypeptidase regulatory domain-like"/>
    <property type="match status" value="1"/>
</dbReference>
<dbReference type="InterPro" id="IPR039426">
    <property type="entry name" value="TonB-dep_rcpt-like"/>
</dbReference>